<organism evidence="1 2">
    <name type="scientific">Isoalcanivorax pacificus W11-5</name>
    <dbReference type="NCBI Taxonomy" id="391936"/>
    <lineage>
        <taxon>Bacteria</taxon>
        <taxon>Pseudomonadati</taxon>
        <taxon>Pseudomonadota</taxon>
        <taxon>Gammaproteobacteria</taxon>
        <taxon>Oceanospirillales</taxon>
        <taxon>Alcanivoracaceae</taxon>
        <taxon>Isoalcanivorax</taxon>
    </lineage>
</organism>
<keyword evidence="2" id="KW-1185">Reference proteome</keyword>
<dbReference type="EMBL" id="CP004387">
    <property type="protein sequence ID" value="AJD48134.1"/>
    <property type="molecule type" value="Genomic_DNA"/>
</dbReference>
<reference evidence="1 2" key="1">
    <citation type="journal article" date="2012" name="J. Bacteriol.">
        <title>Genome sequence of an alkane-degrading bacterium, Alcanivorax pacificus type strain W11-5, isolated from deep sea sediment.</title>
        <authorList>
            <person name="Lai Q."/>
            <person name="Shao Z."/>
        </authorList>
    </citation>
    <scope>NUCLEOTIDE SEQUENCE [LARGE SCALE GENOMIC DNA]</scope>
    <source>
        <strain evidence="1 2">W11-5</strain>
    </source>
</reference>
<gene>
    <name evidence="1" type="ORF">S7S_08600</name>
</gene>
<dbReference type="STRING" id="391936.S7S_08600"/>
<dbReference type="AlphaFoldDB" id="A0A0B4XIN0"/>
<evidence type="ECO:0008006" key="3">
    <source>
        <dbReference type="Google" id="ProtNLM"/>
    </source>
</evidence>
<accession>A0A0B4XIN0</accession>
<dbReference type="Proteomes" id="UP000006764">
    <property type="component" value="Chromosome"/>
</dbReference>
<evidence type="ECO:0000313" key="1">
    <source>
        <dbReference type="EMBL" id="AJD48134.1"/>
    </source>
</evidence>
<protein>
    <recommendedName>
        <fullName evidence="3">Gluconate 2-dehydrogenase subunit 3 family protein</fullName>
    </recommendedName>
</protein>
<proteinExistence type="predicted"/>
<dbReference type="KEGG" id="apac:S7S_08600"/>
<sequence>MAALAGAGFAWLRRSSVDGLPVGEGIRHLTAAEYHLFQRATAVLLPVQGTPLTPLSQVPVVQHIDHMIGLLPGHLRKQVGMGLTLFDNAAVVSGWHGRRFVDLKTAVAVQYFDDWSHGNTIQKALATLVKRFVYVAYWRDPATWGPVEFDGPVSEKWGLAYLGNAPLPDQQPVSREAVQ</sequence>
<dbReference type="HOGENOM" id="CLU_118567_0_0_6"/>
<name>A0A0B4XIN0_9GAMM</name>
<evidence type="ECO:0000313" key="2">
    <source>
        <dbReference type="Proteomes" id="UP000006764"/>
    </source>
</evidence>